<sequence length="101" mass="11531">MPEFVTGTFGKLKEAFVNASSSVSYVVRVDAYLAHMEPFVVENGATRECLTLHRARGDAWMLERGPIDRDEQQWAVWTREAMEEKIGPNLLHFEFGDRDIG</sequence>
<reference evidence="1" key="2">
    <citation type="submission" date="2014-05" db="EMBL/GenBank/DDBJ databases">
        <title>The genome and life-stage specific transcriptomes of Globodera pallida elucidate key aspects of plant parasitism by a cyst nematode.</title>
        <authorList>
            <person name="Cotton J.A."/>
            <person name="Lilley C.J."/>
            <person name="Jones L.M."/>
            <person name="Kikuchi T."/>
            <person name="Reid A.J."/>
            <person name="Thorpe P."/>
            <person name="Tsai I.J."/>
            <person name="Beasley H."/>
            <person name="Blok V."/>
            <person name="Cock P.J.A."/>
            <person name="Van den Akker S.E."/>
            <person name="Holroyd N."/>
            <person name="Hunt M."/>
            <person name="Mantelin S."/>
            <person name="Naghra H."/>
            <person name="Pain A."/>
            <person name="Palomares-Rius J.E."/>
            <person name="Zarowiecki M."/>
            <person name="Berriman M."/>
            <person name="Jones J.T."/>
            <person name="Urwin P.E."/>
        </authorList>
    </citation>
    <scope>NUCLEOTIDE SEQUENCE [LARGE SCALE GENOMIC DNA]</scope>
    <source>
        <strain evidence="1">Lindley</strain>
    </source>
</reference>
<reference evidence="1" key="1">
    <citation type="submission" date="2013-12" db="EMBL/GenBank/DDBJ databases">
        <authorList>
            <person name="Aslett M."/>
        </authorList>
    </citation>
    <scope>NUCLEOTIDE SEQUENCE [LARGE SCALE GENOMIC DNA]</scope>
    <source>
        <strain evidence="1">Lindley</strain>
    </source>
</reference>
<proteinExistence type="predicted"/>
<accession>A0A183CS00</accession>
<reference evidence="2" key="3">
    <citation type="submission" date="2016-06" db="UniProtKB">
        <authorList>
            <consortium name="WormBaseParasite"/>
        </authorList>
    </citation>
    <scope>IDENTIFICATION</scope>
</reference>
<keyword evidence="1" id="KW-1185">Reference proteome</keyword>
<dbReference type="WBParaSite" id="GPLIN_001565800">
    <property type="protein sequence ID" value="GPLIN_001565800"/>
    <property type="gene ID" value="GPLIN_001565800"/>
</dbReference>
<organism evidence="1 2">
    <name type="scientific">Globodera pallida</name>
    <name type="common">Potato cyst nematode worm</name>
    <name type="synonym">Heterodera pallida</name>
    <dbReference type="NCBI Taxonomy" id="36090"/>
    <lineage>
        <taxon>Eukaryota</taxon>
        <taxon>Metazoa</taxon>
        <taxon>Ecdysozoa</taxon>
        <taxon>Nematoda</taxon>
        <taxon>Chromadorea</taxon>
        <taxon>Rhabditida</taxon>
        <taxon>Tylenchina</taxon>
        <taxon>Tylenchomorpha</taxon>
        <taxon>Tylenchoidea</taxon>
        <taxon>Heteroderidae</taxon>
        <taxon>Heteroderinae</taxon>
        <taxon>Globodera</taxon>
    </lineage>
</organism>
<evidence type="ECO:0000313" key="1">
    <source>
        <dbReference type="Proteomes" id="UP000050741"/>
    </source>
</evidence>
<name>A0A183CS00_GLOPA</name>
<evidence type="ECO:0000313" key="2">
    <source>
        <dbReference type="WBParaSite" id="GPLIN_001565800"/>
    </source>
</evidence>
<dbReference type="AlphaFoldDB" id="A0A183CS00"/>
<protein>
    <submittedName>
        <fullName evidence="2">ABM domain-containing protein</fullName>
    </submittedName>
</protein>
<dbReference type="Proteomes" id="UP000050741">
    <property type="component" value="Unassembled WGS sequence"/>
</dbReference>